<evidence type="ECO:0000256" key="2">
    <source>
        <dbReference type="ARBA" id="ARBA00022801"/>
    </source>
</evidence>
<protein>
    <submittedName>
        <fullName evidence="3">TatD family hydrolase</fullName>
    </submittedName>
</protein>
<dbReference type="InterPro" id="IPR018228">
    <property type="entry name" value="DNase_TatD-rel_CS"/>
</dbReference>
<comment type="caution">
    <text evidence="3">The sequence shown here is derived from an EMBL/GenBank/DDBJ whole genome shotgun (WGS) entry which is preliminary data.</text>
</comment>
<accession>A0ABS7YP96</accession>
<dbReference type="CDD" id="cd01310">
    <property type="entry name" value="TatD_DNAse"/>
    <property type="match status" value="1"/>
</dbReference>
<reference evidence="4" key="1">
    <citation type="submission" date="2023-07" db="EMBL/GenBank/DDBJ databases">
        <title>Molecular identification of indigenous halophilic bacteria isolated from red sea cost, biodegradation of synthetic dyes and assessment of degraded metabolite toxicity.</title>
        <authorList>
            <person name="Chaieb K."/>
            <person name="Altayb H.N."/>
        </authorList>
    </citation>
    <scope>NUCLEOTIDE SEQUENCE [LARGE SCALE GENOMIC DNA]</scope>
    <source>
        <strain evidence="4">K20</strain>
    </source>
</reference>
<organism evidence="3 4">
    <name type="scientific">Vibrio tritonius</name>
    <dbReference type="NCBI Taxonomy" id="1435069"/>
    <lineage>
        <taxon>Bacteria</taxon>
        <taxon>Pseudomonadati</taxon>
        <taxon>Pseudomonadota</taxon>
        <taxon>Gammaproteobacteria</taxon>
        <taxon>Vibrionales</taxon>
        <taxon>Vibrionaceae</taxon>
        <taxon>Vibrio</taxon>
    </lineage>
</organism>
<dbReference type="PANTHER" id="PTHR46124">
    <property type="entry name" value="D-AMINOACYL-TRNA DEACYLASE"/>
    <property type="match status" value="1"/>
</dbReference>
<dbReference type="Pfam" id="PF01026">
    <property type="entry name" value="TatD_DNase"/>
    <property type="match status" value="1"/>
</dbReference>
<name>A0ABS7YP96_9VIBR</name>
<keyword evidence="2 3" id="KW-0378">Hydrolase</keyword>
<proteinExistence type="inferred from homology"/>
<sequence length="256" mass="28369">MLFDTHCHFDFAPFVPIETSLVKAQAAGVSKILIPGTKAKGWVTISQLTQLYPQHLWGAYGLHPYFLHEKSASVLVALDKALAERNSNIIAVGECGLDGVVDVPAQLQEAIFVAQIDLAQQHHLPLILHCRKQHQRLFKLLKSSRFEFGGVLHGFSGSVEQVKPFIDLGFKVGIGGVITYPRANKTRQSVARLPVNSLVLETDAPDMPLCGYQGEPNHPAHLPQVLTCLAELRQENPLELAQRLWRNSHEVFHLNG</sequence>
<dbReference type="RefSeq" id="WP_225250764.1">
    <property type="nucleotide sequence ID" value="NZ_JAIWIU010000076.1"/>
</dbReference>
<dbReference type="Gene3D" id="3.20.20.140">
    <property type="entry name" value="Metal-dependent hydrolases"/>
    <property type="match status" value="1"/>
</dbReference>
<gene>
    <name evidence="3" type="ORF">LDJ79_12250</name>
</gene>
<dbReference type="GO" id="GO:0016787">
    <property type="term" value="F:hydrolase activity"/>
    <property type="evidence" value="ECO:0007669"/>
    <property type="project" value="UniProtKB-KW"/>
</dbReference>
<dbReference type="SUPFAM" id="SSF51556">
    <property type="entry name" value="Metallo-dependent hydrolases"/>
    <property type="match status" value="1"/>
</dbReference>
<keyword evidence="4" id="KW-1185">Reference proteome</keyword>
<dbReference type="EMBL" id="JAIWIU010000076">
    <property type="protein sequence ID" value="MCA2016887.1"/>
    <property type="molecule type" value="Genomic_DNA"/>
</dbReference>
<dbReference type="PROSITE" id="PS01091">
    <property type="entry name" value="TATD_3"/>
    <property type="match status" value="1"/>
</dbReference>
<evidence type="ECO:0000256" key="1">
    <source>
        <dbReference type="ARBA" id="ARBA00009275"/>
    </source>
</evidence>
<evidence type="ECO:0000313" key="4">
    <source>
        <dbReference type="Proteomes" id="UP001199044"/>
    </source>
</evidence>
<dbReference type="InterPro" id="IPR001130">
    <property type="entry name" value="TatD-like"/>
</dbReference>
<evidence type="ECO:0000313" key="3">
    <source>
        <dbReference type="EMBL" id="MCA2016887.1"/>
    </source>
</evidence>
<dbReference type="PROSITE" id="PS01137">
    <property type="entry name" value="TATD_1"/>
    <property type="match status" value="1"/>
</dbReference>
<dbReference type="InterPro" id="IPR032466">
    <property type="entry name" value="Metal_Hydrolase"/>
</dbReference>
<comment type="similarity">
    <text evidence="1">Belongs to the metallo-dependent hydrolases superfamily. TatD-type hydrolase family.</text>
</comment>
<dbReference type="PIRSF" id="PIRSF005902">
    <property type="entry name" value="DNase_TatD"/>
    <property type="match status" value="1"/>
</dbReference>
<dbReference type="Proteomes" id="UP001199044">
    <property type="component" value="Unassembled WGS sequence"/>
</dbReference>
<dbReference type="PANTHER" id="PTHR46124:SF3">
    <property type="entry name" value="HYDROLASE"/>
    <property type="match status" value="1"/>
</dbReference>